<dbReference type="FunCoup" id="A0A540V9G6">
    <property type="interactions" value="264"/>
</dbReference>
<comment type="PTM">
    <text evidence="5">Carbamylation allows a single lysine to coordinate two divalent metal cations.</text>
</comment>
<dbReference type="AlphaFoldDB" id="A0A540V9G6"/>
<evidence type="ECO:0000256" key="4">
    <source>
        <dbReference type="ARBA" id="ARBA00022801"/>
    </source>
</evidence>
<organism evidence="7 8">
    <name type="scientific">Litorilinea aerophila</name>
    <dbReference type="NCBI Taxonomy" id="1204385"/>
    <lineage>
        <taxon>Bacteria</taxon>
        <taxon>Bacillati</taxon>
        <taxon>Chloroflexota</taxon>
        <taxon>Caldilineae</taxon>
        <taxon>Caldilineales</taxon>
        <taxon>Caldilineaceae</taxon>
        <taxon>Litorilinea</taxon>
    </lineage>
</organism>
<keyword evidence="4 7" id="KW-0378">Hydrolase</keyword>
<dbReference type="InterPro" id="IPR006680">
    <property type="entry name" value="Amidohydro-rel"/>
</dbReference>
<proteinExistence type="inferred from homology"/>
<evidence type="ECO:0000313" key="8">
    <source>
        <dbReference type="Proteomes" id="UP000317371"/>
    </source>
</evidence>
<dbReference type="Pfam" id="PF01979">
    <property type="entry name" value="Amidohydro_1"/>
    <property type="match status" value="1"/>
</dbReference>
<accession>A0A540V9G6</accession>
<evidence type="ECO:0000256" key="5">
    <source>
        <dbReference type="PIRSR" id="PIRSR611778-50"/>
    </source>
</evidence>
<comment type="similarity">
    <text evidence="2">Belongs to the metallo-dependent hydrolases superfamily. Hydantoinase/dihydropyrimidinase family.</text>
</comment>
<keyword evidence="3" id="KW-0479">Metal-binding</keyword>
<dbReference type="Gene3D" id="3.20.20.140">
    <property type="entry name" value="Metal-dependent hydrolases"/>
    <property type="match status" value="1"/>
</dbReference>
<feature type="domain" description="Amidohydrolase-related" evidence="6">
    <location>
        <begin position="49"/>
        <end position="431"/>
    </location>
</feature>
<dbReference type="PANTHER" id="PTHR11647">
    <property type="entry name" value="HYDRANTOINASE/DIHYDROPYRIMIDINASE FAMILY MEMBER"/>
    <property type="match status" value="1"/>
</dbReference>
<dbReference type="EMBL" id="VIGC01000041">
    <property type="protein sequence ID" value="TQE93382.1"/>
    <property type="molecule type" value="Genomic_DNA"/>
</dbReference>
<dbReference type="NCBIfam" id="TIGR02033">
    <property type="entry name" value="D-hydantoinase"/>
    <property type="match status" value="1"/>
</dbReference>
<gene>
    <name evidence="7" type="primary">hydA</name>
    <name evidence="7" type="ORF">FKZ61_21585</name>
</gene>
<dbReference type="PANTHER" id="PTHR11647:SF1">
    <property type="entry name" value="COLLAPSIN RESPONSE MEDIATOR PROTEIN"/>
    <property type="match status" value="1"/>
</dbReference>
<dbReference type="EC" id="3.5.2.2" evidence="7"/>
<name>A0A540V9G6_9CHLR</name>
<evidence type="ECO:0000256" key="2">
    <source>
        <dbReference type="ARBA" id="ARBA00008829"/>
    </source>
</evidence>
<dbReference type="InterPro" id="IPR032466">
    <property type="entry name" value="Metal_Hydrolase"/>
</dbReference>
<dbReference type="InterPro" id="IPR011059">
    <property type="entry name" value="Metal-dep_hydrolase_composite"/>
</dbReference>
<sequence length="453" mass="48436">MTYDIVIQGGLIVNGDGAVEADLAIQGETIAAIGLDLSGRRTIDAAGCYVIPGGVDPHVHLQMPLAGRVSTDSFLTGTVAAACGGTTTVIDFVTPQPEQPMLEALTRRQAEAAEVAVDYGLHMTIPTWHAAAEERLAQVPAAVEAGCATFKLYQAYAGMMLDDVSLLRALLAVAQAGGGVVLHSETGPVLDFLRAQALAEGHTSPIWHAHTRPARLEATAVHRAAELAYQAHCPLYVFHVGCAEAVAEIVAARLRGVEIYGESCPHYLLLSAEEHLDGPEGHLFVCAPPLRSHEDQDALWQALADGDLDVVSTDHCPWTRAEKTQPDFTQIPGGLPGIEARLSLIHHFGVAEGRLSLSRWVALCCTNPAHLMGLPGKGVLAPGYDADVVIFDPEREKTLGVDSLHEAADWTPYQDITVQGWPRTVLLRGQVIVEDEAYVGQPGQGRFIARHLD</sequence>
<dbReference type="InterPro" id="IPR011778">
    <property type="entry name" value="Hydantoinase/dihydroPyrase"/>
</dbReference>
<protein>
    <submittedName>
        <fullName evidence="7">Dihydropyrimidinase</fullName>
        <ecNumber evidence="7">3.5.2.2</ecNumber>
    </submittedName>
</protein>
<dbReference type="FunFam" id="3.20.20.140:FF:000174">
    <property type="entry name" value="Dihydropyrimidinase-related protein 2"/>
    <property type="match status" value="1"/>
</dbReference>
<dbReference type="SUPFAM" id="SSF51556">
    <property type="entry name" value="Metallo-dependent hydrolases"/>
    <property type="match status" value="1"/>
</dbReference>
<dbReference type="GO" id="GO:0005829">
    <property type="term" value="C:cytosol"/>
    <property type="evidence" value="ECO:0007669"/>
    <property type="project" value="TreeGrafter"/>
</dbReference>
<dbReference type="GO" id="GO:0004157">
    <property type="term" value="F:dihydropyrimidinase activity"/>
    <property type="evidence" value="ECO:0007669"/>
    <property type="project" value="UniProtKB-EC"/>
</dbReference>
<comment type="cofactor">
    <cofactor evidence="1">
        <name>Zn(2+)</name>
        <dbReference type="ChEBI" id="CHEBI:29105"/>
    </cofactor>
</comment>
<evidence type="ECO:0000256" key="3">
    <source>
        <dbReference type="ARBA" id="ARBA00022723"/>
    </source>
</evidence>
<dbReference type="GO" id="GO:0046872">
    <property type="term" value="F:metal ion binding"/>
    <property type="evidence" value="ECO:0007669"/>
    <property type="project" value="UniProtKB-KW"/>
</dbReference>
<comment type="caution">
    <text evidence="7">The sequence shown here is derived from an EMBL/GenBank/DDBJ whole genome shotgun (WGS) entry which is preliminary data.</text>
</comment>
<evidence type="ECO:0000256" key="1">
    <source>
        <dbReference type="ARBA" id="ARBA00001947"/>
    </source>
</evidence>
<evidence type="ECO:0000259" key="6">
    <source>
        <dbReference type="Pfam" id="PF01979"/>
    </source>
</evidence>
<dbReference type="Proteomes" id="UP000317371">
    <property type="component" value="Unassembled WGS sequence"/>
</dbReference>
<dbReference type="RefSeq" id="WP_141612243.1">
    <property type="nucleotide sequence ID" value="NZ_VIGC02000041.1"/>
</dbReference>
<dbReference type="SUPFAM" id="SSF51338">
    <property type="entry name" value="Composite domain of metallo-dependent hydrolases"/>
    <property type="match status" value="1"/>
</dbReference>
<feature type="modified residue" description="N6-carboxylysine" evidence="5">
    <location>
        <position position="151"/>
    </location>
</feature>
<reference evidence="7 8" key="1">
    <citation type="submission" date="2019-06" db="EMBL/GenBank/DDBJ databases">
        <title>Genome sequence of Litorilinea aerophila BAA-2444.</title>
        <authorList>
            <person name="Maclea K.S."/>
            <person name="Maurais E.G."/>
            <person name="Iannazzi L.C."/>
        </authorList>
    </citation>
    <scope>NUCLEOTIDE SEQUENCE [LARGE SCALE GENOMIC DNA]</scope>
    <source>
        <strain evidence="7 8">ATCC BAA-2444</strain>
    </source>
</reference>
<dbReference type="Gene3D" id="2.30.40.10">
    <property type="entry name" value="Urease, subunit C, domain 1"/>
    <property type="match status" value="1"/>
</dbReference>
<evidence type="ECO:0000313" key="7">
    <source>
        <dbReference type="EMBL" id="TQE93382.1"/>
    </source>
</evidence>
<keyword evidence="8" id="KW-1185">Reference proteome</keyword>
<dbReference type="InParanoid" id="A0A540V9G6"/>
<dbReference type="OrthoDB" id="9765462at2"/>
<dbReference type="InterPro" id="IPR050378">
    <property type="entry name" value="Metallo-dep_Hydrolases_sf"/>
</dbReference>